<feature type="transmembrane region" description="Helical" evidence="5">
    <location>
        <begin position="46"/>
        <end position="68"/>
    </location>
</feature>
<evidence type="ECO:0000313" key="8">
    <source>
        <dbReference type="Proteomes" id="UP000016160"/>
    </source>
</evidence>
<dbReference type="GO" id="GO:0005506">
    <property type="term" value="F:iron ion binding"/>
    <property type="evidence" value="ECO:0007669"/>
    <property type="project" value="InterPro"/>
</dbReference>
<dbReference type="eggNOG" id="COG3000">
    <property type="taxonomic scope" value="Bacteria"/>
</dbReference>
<dbReference type="InterPro" id="IPR006694">
    <property type="entry name" value="Fatty_acid_hydroxylase"/>
</dbReference>
<dbReference type="RefSeq" id="WP_038529740.1">
    <property type="nucleotide sequence ID" value="NZ_HG315671.1"/>
</dbReference>
<keyword evidence="3 5" id="KW-1133">Transmembrane helix</keyword>
<evidence type="ECO:0000256" key="5">
    <source>
        <dbReference type="SAM" id="Phobius"/>
    </source>
</evidence>
<keyword evidence="4 5" id="KW-0472">Membrane</keyword>
<feature type="transmembrane region" description="Helical" evidence="5">
    <location>
        <begin position="6"/>
        <end position="25"/>
    </location>
</feature>
<dbReference type="EC" id="1.3.3.-" evidence="7"/>
<dbReference type="STRING" id="1347342.BN863_17990"/>
<dbReference type="GO" id="GO:0016491">
    <property type="term" value="F:oxidoreductase activity"/>
    <property type="evidence" value="ECO:0007669"/>
    <property type="project" value="UniProtKB-KW"/>
</dbReference>
<evidence type="ECO:0000256" key="4">
    <source>
        <dbReference type="ARBA" id="ARBA00023136"/>
    </source>
</evidence>
<feature type="domain" description="Fatty acid hydroxylase" evidence="6">
    <location>
        <begin position="83"/>
        <end position="213"/>
    </location>
</feature>
<keyword evidence="7" id="KW-0560">Oxidoreductase</keyword>
<dbReference type="GO" id="GO:0016020">
    <property type="term" value="C:membrane"/>
    <property type="evidence" value="ECO:0007669"/>
    <property type="project" value="UniProtKB-SubCell"/>
</dbReference>
<gene>
    <name evidence="7" type="ORF">BN863_17990</name>
</gene>
<evidence type="ECO:0000256" key="1">
    <source>
        <dbReference type="ARBA" id="ARBA00004370"/>
    </source>
</evidence>
<feature type="transmembrane region" description="Helical" evidence="5">
    <location>
        <begin position="80"/>
        <end position="100"/>
    </location>
</feature>
<keyword evidence="2 5" id="KW-0812">Transmembrane</keyword>
<name>T2KM50_FORAG</name>
<dbReference type="AlphaFoldDB" id="T2KM50"/>
<dbReference type="Proteomes" id="UP000016160">
    <property type="component" value="Chromosome"/>
</dbReference>
<proteinExistence type="predicted"/>
<protein>
    <submittedName>
        <fullName evidence="7">Sterol desaturase family protein</fullName>
        <ecNumber evidence="7">1.3.3.-</ecNumber>
    </submittedName>
</protein>
<evidence type="ECO:0000256" key="2">
    <source>
        <dbReference type="ARBA" id="ARBA00022692"/>
    </source>
</evidence>
<dbReference type="HOGENOM" id="CLU_099422_0_0_10"/>
<dbReference type="PANTHER" id="PTHR11863">
    <property type="entry name" value="STEROL DESATURASE"/>
    <property type="match status" value="1"/>
</dbReference>
<accession>T2KM50</accession>
<keyword evidence="8" id="KW-1185">Reference proteome</keyword>
<evidence type="ECO:0000256" key="3">
    <source>
        <dbReference type="ARBA" id="ARBA00022989"/>
    </source>
</evidence>
<dbReference type="Pfam" id="PF04116">
    <property type="entry name" value="FA_hydroxylase"/>
    <property type="match status" value="1"/>
</dbReference>
<dbReference type="OrthoDB" id="9770329at2"/>
<evidence type="ECO:0000313" key="7">
    <source>
        <dbReference type="EMBL" id="CDF79511.1"/>
    </source>
</evidence>
<dbReference type="InterPro" id="IPR050307">
    <property type="entry name" value="Sterol_Desaturase_Related"/>
</dbReference>
<dbReference type="PATRIC" id="fig|1347342.6.peg.1803"/>
<sequence>MDLKNPYIFFSLLIALNIVAYLLNLGVSIFWDKIQKNKTSTTKKEILSSLLTLFINIVIAIPGFILWINGNIVFSNLNLWLTFIFLFLLMDFLMYVLHWASHNIYYLKNIHLKHHEHSESFNCVSLYYMSPWESVLFGLLVTIVTLLVPLNMYGFIMFLGFNWFYGVITHLNISNKNPHFLIFTTNFFHQNHHKLFHKNYGFYTFIWDKIFNTEKTN</sequence>
<organism evidence="7 8">
    <name type="scientific">Formosa agariphila (strain DSM 15362 / KCTC 12365 / LMG 23005 / KMM 3901 / M-2Alg 35-1)</name>
    <dbReference type="NCBI Taxonomy" id="1347342"/>
    <lineage>
        <taxon>Bacteria</taxon>
        <taxon>Pseudomonadati</taxon>
        <taxon>Bacteroidota</taxon>
        <taxon>Flavobacteriia</taxon>
        <taxon>Flavobacteriales</taxon>
        <taxon>Flavobacteriaceae</taxon>
        <taxon>Formosa</taxon>
    </lineage>
</organism>
<feature type="transmembrane region" description="Helical" evidence="5">
    <location>
        <begin position="153"/>
        <end position="173"/>
    </location>
</feature>
<dbReference type="EMBL" id="HG315671">
    <property type="protein sequence ID" value="CDF79511.1"/>
    <property type="molecule type" value="Genomic_DNA"/>
</dbReference>
<dbReference type="GO" id="GO:0008610">
    <property type="term" value="P:lipid biosynthetic process"/>
    <property type="evidence" value="ECO:0007669"/>
    <property type="project" value="InterPro"/>
</dbReference>
<reference evidence="7 8" key="1">
    <citation type="journal article" date="2013" name="Appl. Environ. Microbiol.">
        <title>The genome of the alga-associated marine flavobacterium Formosa agariphila KMM 3901T reveals a broad potential for degradation of algal polysaccharides.</title>
        <authorList>
            <person name="Mann A.J."/>
            <person name="Hahnke R.L."/>
            <person name="Huang S."/>
            <person name="Werner J."/>
            <person name="Xing P."/>
            <person name="Barbeyron T."/>
            <person name="Huettel B."/>
            <person name="Stueber K."/>
            <person name="Reinhardt R."/>
            <person name="Harder J."/>
            <person name="Gloeckner F.O."/>
            <person name="Amann R.I."/>
            <person name="Teeling H."/>
        </authorList>
    </citation>
    <scope>NUCLEOTIDE SEQUENCE [LARGE SCALE GENOMIC DNA]</scope>
    <source>
        <strain evidence="8">DSM 15362 / KCTC 12365 / LMG 23005 / KMM 3901</strain>
    </source>
</reference>
<evidence type="ECO:0000259" key="6">
    <source>
        <dbReference type="Pfam" id="PF04116"/>
    </source>
</evidence>
<comment type="subcellular location">
    <subcellularLocation>
        <location evidence="1">Membrane</location>
    </subcellularLocation>
</comment>